<dbReference type="AlphaFoldDB" id="A0A0L0CQX1"/>
<dbReference type="SUPFAM" id="SSF144232">
    <property type="entry name" value="HIT/MYND zinc finger-like"/>
    <property type="match status" value="1"/>
</dbReference>
<dbReference type="GO" id="GO:0008276">
    <property type="term" value="F:protein methyltransferase activity"/>
    <property type="evidence" value="ECO:0007669"/>
    <property type="project" value="UniProtKB-ARBA"/>
</dbReference>
<proteinExistence type="predicted"/>
<keyword evidence="6" id="KW-0862">Zinc</keyword>
<accession>A0A0L0CQX1</accession>
<dbReference type="InterPro" id="IPR052097">
    <property type="entry name" value="SET-MYND_domain_protein"/>
</dbReference>
<dbReference type="Pfam" id="PF00856">
    <property type="entry name" value="SET"/>
    <property type="match status" value="1"/>
</dbReference>
<feature type="domain" description="MYND-type" evidence="8">
    <location>
        <begin position="268"/>
        <end position="307"/>
    </location>
</feature>
<dbReference type="InterPro" id="IPR002893">
    <property type="entry name" value="Znf_MYND"/>
</dbReference>
<dbReference type="OMA" id="ELVLCPD"/>
<dbReference type="OrthoDB" id="62495at2759"/>
<evidence type="ECO:0000259" key="8">
    <source>
        <dbReference type="PROSITE" id="PS50865"/>
    </source>
</evidence>
<dbReference type="PANTHER" id="PTHR46165">
    <property type="entry name" value="SET AND MYND DOMAIN-CONTAINING PROTEIN 4"/>
    <property type="match status" value="1"/>
</dbReference>
<dbReference type="GO" id="GO:0005737">
    <property type="term" value="C:cytoplasm"/>
    <property type="evidence" value="ECO:0007669"/>
    <property type="project" value="TreeGrafter"/>
</dbReference>
<keyword evidence="1" id="KW-0489">Methyltransferase</keyword>
<comment type="caution">
    <text evidence="9">The sequence shown here is derived from an EMBL/GenBank/DDBJ whole genome shotgun (WGS) entry which is preliminary data.</text>
</comment>
<evidence type="ECO:0000256" key="1">
    <source>
        <dbReference type="ARBA" id="ARBA00022603"/>
    </source>
</evidence>
<evidence type="ECO:0000256" key="7">
    <source>
        <dbReference type="PROSITE-ProRule" id="PRU00134"/>
    </source>
</evidence>
<evidence type="ECO:0000256" key="2">
    <source>
        <dbReference type="ARBA" id="ARBA00022679"/>
    </source>
</evidence>
<evidence type="ECO:0000256" key="6">
    <source>
        <dbReference type="ARBA" id="ARBA00022833"/>
    </source>
</evidence>
<reference evidence="9 10" key="1">
    <citation type="journal article" date="2015" name="Nat. Commun.">
        <title>Lucilia cuprina genome unlocks parasitic fly biology to underpin future interventions.</title>
        <authorList>
            <person name="Anstead C.A."/>
            <person name="Korhonen P.K."/>
            <person name="Young N.D."/>
            <person name="Hall R.S."/>
            <person name="Jex A.R."/>
            <person name="Murali S.C."/>
            <person name="Hughes D.S."/>
            <person name="Lee S.F."/>
            <person name="Perry T."/>
            <person name="Stroehlein A.J."/>
            <person name="Ansell B.R."/>
            <person name="Breugelmans B."/>
            <person name="Hofmann A."/>
            <person name="Qu J."/>
            <person name="Dugan S."/>
            <person name="Lee S.L."/>
            <person name="Chao H."/>
            <person name="Dinh H."/>
            <person name="Han Y."/>
            <person name="Doddapaneni H.V."/>
            <person name="Worley K.C."/>
            <person name="Muzny D.M."/>
            <person name="Ioannidis P."/>
            <person name="Waterhouse R.M."/>
            <person name="Zdobnov E.M."/>
            <person name="James P.J."/>
            <person name="Bagnall N.H."/>
            <person name="Kotze A.C."/>
            <person name="Gibbs R.A."/>
            <person name="Richards S."/>
            <person name="Batterham P."/>
            <person name="Gasser R.B."/>
        </authorList>
    </citation>
    <scope>NUCLEOTIDE SEQUENCE [LARGE SCALE GENOMIC DNA]</scope>
    <source>
        <strain evidence="9 10">LS</strain>
        <tissue evidence="9">Full body</tissue>
    </source>
</reference>
<dbReference type="PROSITE" id="PS50865">
    <property type="entry name" value="ZF_MYND_2"/>
    <property type="match status" value="1"/>
</dbReference>
<evidence type="ECO:0000256" key="5">
    <source>
        <dbReference type="ARBA" id="ARBA00022771"/>
    </source>
</evidence>
<dbReference type="GO" id="GO:0032259">
    <property type="term" value="P:methylation"/>
    <property type="evidence" value="ECO:0007669"/>
    <property type="project" value="UniProtKB-KW"/>
</dbReference>
<dbReference type="GO" id="GO:0005634">
    <property type="term" value="C:nucleus"/>
    <property type="evidence" value="ECO:0007669"/>
    <property type="project" value="TreeGrafter"/>
</dbReference>
<keyword evidence="5 7" id="KW-0863">Zinc-finger</keyword>
<organism evidence="9 10">
    <name type="scientific">Lucilia cuprina</name>
    <name type="common">Green bottle fly</name>
    <name type="synonym">Australian sheep blowfly</name>
    <dbReference type="NCBI Taxonomy" id="7375"/>
    <lineage>
        <taxon>Eukaryota</taxon>
        <taxon>Metazoa</taxon>
        <taxon>Ecdysozoa</taxon>
        <taxon>Arthropoda</taxon>
        <taxon>Hexapoda</taxon>
        <taxon>Insecta</taxon>
        <taxon>Pterygota</taxon>
        <taxon>Neoptera</taxon>
        <taxon>Endopterygota</taxon>
        <taxon>Diptera</taxon>
        <taxon>Brachycera</taxon>
        <taxon>Muscomorpha</taxon>
        <taxon>Oestroidea</taxon>
        <taxon>Calliphoridae</taxon>
        <taxon>Luciliinae</taxon>
        <taxon>Lucilia</taxon>
    </lineage>
</organism>
<dbReference type="GO" id="GO:0008757">
    <property type="term" value="F:S-adenosylmethionine-dependent methyltransferase activity"/>
    <property type="evidence" value="ECO:0007669"/>
    <property type="project" value="UniProtKB-ARBA"/>
</dbReference>
<keyword evidence="10" id="KW-1185">Reference proteome</keyword>
<keyword evidence="2" id="KW-0808">Transferase</keyword>
<keyword evidence="4" id="KW-0479">Metal-binding</keyword>
<dbReference type="GO" id="GO:0008270">
    <property type="term" value="F:zinc ion binding"/>
    <property type="evidence" value="ECO:0007669"/>
    <property type="project" value="UniProtKB-KW"/>
</dbReference>
<evidence type="ECO:0000256" key="4">
    <source>
        <dbReference type="ARBA" id="ARBA00022723"/>
    </source>
</evidence>
<dbReference type="Proteomes" id="UP000037069">
    <property type="component" value="Unassembled WGS sequence"/>
</dbReference>
<keyword evidence="3" id="KW-0949">S-adenosyl-L-methionine</keyword>
<dbReference type="GO" id="GO:0008170">
    <property type="term" value="F:N-methyltransferase activity"/>
    <property type="evidence" value="ECO:0007669"/>
    <property type="project" value="UniProtKB-ARBA"/>
</dbReference>
<dbReference type="SUPFAM" id="SSF82199">
    <property type="entry name" value="SET domain"/>
    <property type="match status" value="1"/>
</dbReference>
<dbReference type="PANTHER" id="PTHR46165:SF2">
    <property type="entry name" value="SET AND MYND DOMAIN-CONTAINING PROTEIN 4"/>
    <property type="match status" value="1"/>
</dbReference>
<evidence type="ECO:0000256" key="3">
    <source>
        <dbReference type="ARBA" id="ARBA00022691"/>
    </source>
</evidence>
<dbReference type="GO" id="GO:0042826">
    <property type="term" value="F:histone deacetylase binding"/>
    <property type="evidence" value="ECO:0007669"/>
    <property type="project" value="TreeGrafter"/>
</dbReference>
<dbReference type="InterPro" id="IPR001214">
    <property type="entry name" value="SET_dom"/>
</dbReference>
<evidence type="ECO:0000313" key="9">
    <source>
        <dbReference type="EMBL" id="KNC34775.1"/>
    </source>
</evidence>
<sequence length="924" mass="108981">MHRIPLLIPTPSILWDRSLPEWVLFERTLNKPNVEETNAFLTILDSEADFYNNSSYRMGEDMFTTAQRYLKDNSPASLAEAMFYINYIIIRTPKDCPVLPSALKIRGNFSYHDCFFEQASKDYEMYLEVYKVTKTPHEDVCEVYGHLVVCMYMMRKLIKAKKYFRSYKKYKAKLSPDIFQKSTFVKIENYVKQFVNEIDDIEKAPKFLEIQCKGIPYKGFSSEPEIAAASLMCFYNNGVYVKDDIPRASILFVEDPIMQSLNIPILDCEVCYKQSQNQIYSCLECRYKTYCSPLCLERDKTAHRDECVGYKQLTILVLDASCNFRIFVRISNLLYEHIFNPQMFRKLRTAEEVWNKMLELIKTLEIPGNNDLDLLRMKPAYFDLSEMQYSTLVATSFRLTLFIEKKTDLIDKYYKRLHISNKQKLILIGSILMRIHCNILLNSFDFEITKTVNNEKTRNTLPLNLTIKEIEEMVKTVNRRQCFIMDVEKFYDINFNRDVIQRAEHIINSKKDSKEMGVSHLTVLRHVKPCKRIHRILSTYKDNIAELYFQSELMHTIIYGDAASQPTSSASAKILCGRIADMSDIDRYMFVKRFARLFHIHYAEYFLQMFNRDEEIQQVLTLYCPTLRKFKHSCEPNVEVIVLDNGVVIGKTLRKIKKGEQLYVSFKAHYMHHAKVERRQFLKRLNINCKCKYCKKDDYEDPINLRLTIYCERCKVIQITPSQGVCPSCKNLFNNLFNKYRTVVYILENELKFELSPCESTERDIYILHLILYSYAKQYFVPQNEVRIAIELRMAYFLAIQNFAEQSYKLVKEVYDNILTTYDEQLVWFTFYAEILLIIKIILWNSLEDKLVSISNSELNDLCTLGLHIANGQKDYIDFYEIFDSECSSVLDDIKVLLKWKEKIACTEYLPLAKFLSMPEPQIH</sequence>
<dbReference type="EMBL" id="JRES01000032">
    <property type="protein sequence ID" value="KNC34775.1"/>
    <property type="molecule type" value="Genomic_DNA"/>
</dbReference>
<evidence type="ECO:0000313" key="10">
    <source>
        <dbReference type="Proteomes" id="UP000037069"/>
    </source>
</evidence>
<dbReference type="PROSITE" id="PS01360">
    <property type="entry name" value="ZF_MYND_1"/>
    <property type="match status" value="1"/>
</dbReference>
<dbReference type="InterPro" id="IPR046341">
    <property type="entry name" value="SET_dom_sf"/>
</dbReference>
<gene>
    <name evidence="9" type="ORF">FF38_01967</name>
</gene>
<protein>
    <recommendedName>
        <fullName evidence="8">MYND-type domain-containing protein</fullName>
    </recommendedName>
</protein>
<dbReference type="Gene3D" id="2.170.270.10">
    <property type="entry name" value="SET domain"/>
    <property type="match status" value="1"/>
</dbReference>
<name>A0A0L0CQX1_LUCCU</name>